<dbReference type="SUPFAM" id="SSF56349">
    <property type="entry name" value="DNA breaking-rejoining enzymes"/>
    <property type="match status" value="1"/>
</dbReference>
<comment type="similarity">
    <text evidence="1">Belongs to the 'phage' integrase family.</text>
</comment>
<evidence type="ECO:0000259" key="6">
    <source>
        <dbReference type="PROSITE" id="PS51898"/>
    </source>
</evidence>
<dbReference type="InterPro" id="IPR013762">
    <property type="entry name" value="Integrase-like_cat_sf"/>
</dbReference>
<organism evidence="8">
    <name type="scientific">uncultured delta proteobacterium</name>
    <dbReference type="NCBI Taxonomy" id="34034"/>
    <lineage>
        <taxon>Bacteria</taxon>
        <taxon>Deltaproteobacteria</taxon>
        <taxon>environmental samples</taxon>
    </lineage>
</organism>
<dbReference type="Pfam" id="PF13356">
    <property type="entry name" value="Arm-DNA-bind_3"/>
    <property type="match status" value="1"/>
</dbReference>
<dbReference type="PANTHER" id="PTHR30629:SF2">
    <property type="entry name" value="PROPHAGE INTEGRASE INTS-RELATED"/>
    <property type="match status" value="1"/>
</dbReference>
<evidence type="ECO:0000256" key="5">
    <source>
        <dbReference type="PROSITE-ProRule" id="PRU01248"/>
    </source>
</evidence>
<evidence type="ECO:0000313" key="8">
    <source>
        <dbReference type="EMBL" id="SBV98163.1"/>
    </source>
</evidence>
<dbReference type="InterPro" id="IPR050808">
    <property type="entry name" value="Phage_Integrase"/>
</dbReference>
<dbReference type="EMBL" id="FLUQ01000001">
    <property type="protein sequence ID" value="SBV98163.1"/>
    <property type="molecule type" value="Genomic_DNA"/>
</dbReference>
<dbReference type="InterPro" id="IPR010998">
    <property type="entry name" value="Integrase_recombinase_N"/>
</dbReference>
<dbReference type="InterPro" id="IPR011010">
    <property type="entry name" value="DNA_brk_join_enz"/>
</dbReference>
<dbReference type="GO" id="GO:0015074">
    <property type="term" value="P:DNA integration"/>
    <property type="evidence" value="ECO:0007669"/>
    <property type="project" value="UniProtKB-KW"/>
</dbReference>
<evidence type="ECO:0000256" key="4">
    <source>
        <dbReference type="ARBA" id="ARBA00023172"/>
    </source>
</evidence>
<evidence type="ECO:0000259" key="7">
    <source>
        <dbReference type="PROSITE" id="PS51900"/>
    </source>
</evidence>
<evidence type="ECO:0000256" key="1">
    <source>
        <dbReference type="ARBA" id="ARBA00008857"/>
    </source>
</evidence>
<dbReference type="InterPro" id="IPR002104">
    <property type="entry name" value="Integrase_catalytic"/>
</dbReference>
<evidence type="ECO:0000256" key="2">
    <source>
        <dbReference type="ARBA" id="ARBA00022908"/>
    </source>
</evidence>
<keyword evidence="3 5" id="KW-0238">DNA-binding</keyword>
<dbReference type="AlphaFoldDB" id="A0A212JFC8"/>
<protein>
    <submittedName>
        <fullName evidence="8">Site-specific recombinase, phage integrase family</fullName>
    </submittedName>
</protein>
<dbReference type="PROSITE" id="PS51900">
    <property type="entry name" value="CB"/>
    <property type="match status" value="1"/>
</dbReference>
<proteinExistence type="inferred from homology"/>
<evidence type="ECO:0000256" key="3">
    <source>
        <dbReference type="ARBA" id="ARBA00023125"/>
    </source>
</evidence>
<dbReference type="InterPro" id="IPR025166">
    <property type="entry name" value="Integrase_DNA_bind_dom"/>
</dbReference>
<dbReference type="InterPro" id="IPR044068">
    <property type="entry name" value="CB"/>
</dbReference>
<dbReference type="Gene3D" id="1.10.443.10">
    <property type="entry name" value="Intergrase catalytic core"/>
    <property type="match status" value="1"/>
</dbReference>
<dbReference type="InterPro" id="IPR038488">
    <property type="entry name" value="Integrase_DNA-bd_sf"/>
</dbReference>
<accession>A0A212JFC8</accession>
<dbReference type="GO" id="GO:0006310">
    <property type="term" value="P:DNA recombination"/>
    <property type="evidence" value="ECO:0007669"/>
    <property type="project" value="UniProtKB-KW"/>
</dbReference>
<dbReference type="Pfam" id="PF22022">
    <property type="entry name" value="Phage_int_M"/>
    <property type="match status" value="1"/>
</dbReference>
<name>A0A212JFC8_9DELT</name>
<dbReference type="PANTHER" id="PTHR30629">
    <property type="entry name" value="PROPHAGE INTEGRASE"/>
    <property type="match status" value="1"/>
</dbReference>
<reference evidence="8" key="1">
    <citation type="submission" date="2016-04" db="EMBL/GenBank/DDBJ databases">
        <authorList>
            <person name="Evans L.H."/>
            <person name="Alamgir A."/>
            <person name="Owens N."/>
            <person name="Weber N.D."/>
            <person name="Virtaneva K."/>
            <person name="Barbian K."/>
            <person name="Babar A."/>
            <person name="Rosenke K."/>
        </authorList>
    </citation>
    <scope>NUCLEOTIDE SEQUENCE</scope>
    <source>
        <strain evidence="8">86</strain>
    </source>
</reference>
<keyword evidence="4" id="KW-0233">DNA recombination</keyword>
<dbReference type="InterPro" id="IPR053876">
    <property type="entry name" value="Phage_int_M"/>
</dbReference>
<keyword evidence="2" id="KW-0229">DNA integration</keyword>
<dbReference type="Gene3D" id="1.10.150.130">
    <property type="match status" value="1"/>
</dbReference>
<dbReference type="PROSITE" id="PS51898">
    <property type="entry name" value="TYR_RECOMBINASE"/>
    <property type="match status" value="1"/>
</dbReference>
<gene>
    <name evidence="8" type="ORF">KL86DPRO_11342</name>
</gene>
<feature type="domain" description="Core-binding (CB)" evidence="7">
    <location>
        <begin position="102"/>
        <end position="183"/>
    </location>
</feature>
<feature type="domain" description="Tyr recombinase" evidence="6">
    <location>
        <begin position="210"/>
        <end position="390"/>
    </location>
</feature>
<dbReference type="CDD" id="cd00801">
    <property type="entry name" value="INT_P4_C"/>
    <property type="match status" value="1"/>
</dbReference>
<dbReference type="Gene3D" id="3.30.160.390">
    <property type="entry name" value="Integrase, DNA-binding domain"/>
    <property type="match status" value="1"/>
</dbReference>
<dbReference type="Pfam" id="PF00589">
    <property type="entry name" value="Phage_integrase"/>
    <property type="match status" value="1"/>
</dbReference>
<dbReference type="GO" id="GO:0003677">
    <property type="term" value="F:DNA binding"/>
    <property type="evidence" value="ECO:0007669"/>
    <property type="project" value="UniProtKB-UniRule"/>
</dbReference>
<sequence>MARETLTETKIKALKPRNKPYKASDGTIGGLHVAVSVAGGKVFCLAYRFDDKWRLLRLGAWPTFGLDEARDWARDAKKQIALGIDPAAAKQAARTKAVAEATTFRMLTARWLTWRQPILSVVTIDDTIKKLERYILPCLGDKPVTEVTKADIKAVLDILQAQGKYETLKKVRTIISQALRFAIDEEAAPGIVDWTTQLHRIYTCPLALRKHRAAVTTPKEIAGLMRAIDAYRESNVLTHLALKFSALTFCRPGEVRRAEWSEVDWDNKLLRIPAEKMKMRQPHLVPLAEQTLEILRELKVMTGHTRYLFPSVRTIDRPMSEATVNAAIRRMGYEKSQMCAHGFRGMASSILNENGFNRDFIERQLAHAPLDKVRAAYLHTEFLKGRTDMMRWWADYLDGVKDSAAVQG</sequence>